<gene>
    <name evidence="1" type="ORF">CSSPTR1EN2_LOCUS7001</name>
</gene>
<sequence length="156" mass="17012">MEDECDVVVFGVIDPKYEFSAPQTLMFPRQNQWQLFTAAADNNLNGKNHDEAIKILAHVSPKPAVKPYEEEYADAAPANFFPAVFVPTETLSQADPCTPAGQRMLCKGLVMHNPTPVAAPLVSPLPAKRLYSEAWGASNTQVSKAVSRSARVSPSR</sequence>
<dbReference type="Proteomes" id="UP001497512">
    <property type="component" value="Chromosome 14"/>
</dbReference>
<proteinExistence type="predicted"/>
<dbReference type="EMBL" id="OZ019906">
    <property type="protein sequence ID" value="CAK9203668.1"/>
    <property type="molecule type" value="Genomic_DNA"/>
</dbReference>
<protein>
    <submittedName>
        <fullName evidence="1">Uncharacterized protein</fullName>
    </submittedName>
</protein>
<keyword evidence="2" id="KW-1185">Reference proteome</keyword>
<evidence type="ECO:0000313" key="2">
    <source>
        <dbReference type="Proteomes" id="UP001497512"/>
    </source>
</evidence>
<reference evidence="1" key="1">
    <citation type="submission" date="2024-02" db="EMBL/GenBank/DDBJ databases">
        <authorList>
            <consortium name="ELIXIR-Norway"/>
            <consortium name="Elixir Norway"/>
        </authorList>
    </citation>
    <scope>NUCLEOTIDE SEQUENCE</scope>
</reference>
<evidence type="ECO:0000313" key="1">
    <source>
        <dbReference type="EMBL" id="CAK9203668.1"/>
    </source>
</evidence>
<organism evidence="1 2">
    <name type="scientific">Sphagnum troendelagicum</name>
    <dbReference type="NCBI Taxonomy" id="128251"/>
    <lineage>
        <taxon>Eukaryota</taxon>
        <taxon>Viridiplantae</taxon>
        <taxon>Streptophyta</taxon>
        <taxon>Embryophyta</taxon>
        <taxon>Bryophyta</taxon>
        <taxon>Sphagnophytina</taxon>
        <taxon>Sphagnopsida</taxon>
        <taxon>Sphagnales</taxon>
        <taxon>Sphagnaceae</taxon>
        <taxon>Sphagnum</taxon>
    </lineage>
</organism>
<name>A0ABP0TS34_9BRYO</name>
<accession>A0ABP0TS34</accession>